<dbReference type="InterPro" id="IPR017455">
    <property type="entry name" value="Znf_FYVE-rel"/>
</dbReference>
<feature type="coiled-coil region" evidence="5">
    <location>
        <begin position="121"/>
        <end position="148"/>
    </location>
</feature>
<reference evidence="8 9" key="1">
    <citation type="submission" date="2016-03" db="EMBL/GenBank/DDBJ databases">
        <title>EvidentialGene: Evidence-directed Construction of Genes on Genomes.</title>
        <authorList>
            <person name="Gilbert D.G."/>
            <person name="Choi J.-H."/>
            <person name="Mockaitis K."/>
            <person name="Colbourne J."/>
            <person name="Pfrender M."/>
        </authorList>
    </citation>
    <scope>NUCLEOTIDE SEQUENCE [LARGE SCALE GENOMIC DNA]</scope>
    <source>
        <strain evidence="8 9">Xinb3</strain>
        <tissue evidence="8">Complete organism</tissue>
    </source>
</reference>
<protein>
    <submittedName>
        <fullName evidence="8">Early endosome antigen 1-like protein</fullName>
    </submittedName>
</protein>
<evidence type="ECO:0000256" key="1">
    <source>
        <dbReference type="ARBA" id="ARBA00022723"/>
    </source>
</evidence>
<dbReference type="InterPro" id="IPR008598">
    <property type="entry name" value="Di19_Zn-bd"/>
</dbReference>
<proteinExistence type="predicted"/>
<dbReference type="InterPro" id="IPR011011">
    <property type="entry name" value="Znf_FYVE_PHD"/>
</dbReference>
<evidence type="ECO:0000256" key="4">
    <source>
        <dbReference type="PROSITE-ProRule" id="PRU00091"/>
    </source>
</evidence>
<dbReference type="SUPFAM" id="SSF69979">
    <property type="entry name" value="Eea1 homodimerisation domain"/>
    <property type="match status" value="1"/>
</dbReference>
<gene>
    <name evidence="8" type="ORF">APZ42_022855</name>
</gene>
<keyword evidence="3" id="KW-0862">Zinc</keyword>
<dbReference type="Proteomes" id="UP000076858">
    <property type="component" value="Unassembled WGS sequence"/>
</dbReference>
<dbReference type="Pfam" id="PF05605">
    <property type="entry name" value="zf-Di19"/>
    <property type="match status" value="1"/>
</dbReference>
<dbReference type="PANTHER" id="PTHR23164:SF30">
    <property type="entry name" value="EARLY ENDOSOME ANTIGEN 1"/>
    <property type="match status" value="1"/>
</dbReference>
<evidence type="ECO:0000313" key="8">
    <source>
        <dbReference type="EMBL" id="KZS12730.1"/>
    </source>
</evidence>
<accession>A0A164VWK0</accession>
<evidence type="ECO:0000313" key="9">
    <source>
        <dbReference type="Proteomes" id="UP000076858"/>
    </source>
</evidence>
<evidence type="ECO:0000259" key="7">
    <source>
        <dbReference type="PROSITE" id="PS50178"/>
    </source>
</evidence>
<dbReference type="AlphaFoldDB" id="A0A164VWK0"/>
<feature type="compositionally biased region" description="Polar residues" evidence="6">
    <location>
        <begin position="20"/>
        <end position="32"/>
    </location>
</feature>
<dbReference type="GO" id="GO:0006897">
    <property type="term" value="P:endocytosis"/>
    <property type="evidence" value="ECO:0007669"/>
    <property type="project" value="TreeGrafter"/>
</dbReference>
<dbReference type="CDD" id="cd15730">
    <property type="entry name" value="FYVE_EEA1"/>
    <property type="match status" value="1"/>
</dbReference>
<feature type="domain" description="FYVE-type" evidence="7">
    <location>
        <begin position="948"/>
        <end position="1006"/>
    </location>
</feature>
<dbReference type="InterPro" id="IPR000306">
    <property type="entry name" value="Znf_FYVE"/>
</dbReference>
<comment type="caution">
    <text evidence="8">The sequence shown here is derived from an EMBL/GenBank/DDBJ whole genome shotgun (WGS) entry which is preliminary data.</text>
</comment>
<dbReference type="Gene3D" id="3.30.40.10">
    <property type="entry name" value="Zinc/RING finger domain, C3HC4 (zinc finger)"/>
    <property type="match status" value="1"/>
</dbReference>
<organism evidence="8 9">
    <name type="scientific">Daphnia magna</name>
    <dbReference type="NCBI Taxonomy" id="35525"/>
    <lineage>
        <taxon>Eukaryota</taxon>
        <taxon>Metazoa</taxon>
        <taxon>Ecdysozoa</taxon>
        <taxon>Arthropoda</taxon>
        <taxon>Crustacea</taxon>
        <taxon>Branchiopoda</taxon>
        <taxon>Diplostraca</taxon>
        <taxon>Cladocera</taxon>
        <taxon>Anomopoda</taxon>
        <taxon>Daphniidae</taxon>
        <taxon>Daphnia</taxon>
    </lineage>
</organism>
<dbReference type="Pfam" id="PF01363">
    <property type="entry name" value="FYVE"/>
    <property type="match status" value="1"/>
</dbReference>
<keyword evidence="1" id="KW-0479">Metal-binding</keyword>
<dbReference type="SMART" id="SM00064">
    <property type="entry name" value="FYVE"/>
    <property type="match status" value="1"/>
</dbReference>
<dbReference type="GO" id="GO:0005545">
    <property type="term" value="F:1-phosphatidylinositol binding"/>
    <property type="evidence" value="ECO:0007669"/>
    <property type="project" value="TreeGrafter"/>
</dbReference>
<name>A0A164VWK0_9CRUS</name>
<evidence type="ECO:0000256" key="5">
    <source>
        <dbReference type="SAM" id="Coils"/>
    </source>
</evidence>
<dbReference type="Gene3D" id="1.20.5.390">
    <property type="entry name" value="L1 transposable element, trimerization domain"/>
    <property type="match status" value="1"/>
</dbReference>
<dbReference type="GO" id="GO:0005769">
    <property type="term" value="C:early endosome"/>
    <property type="evidence" value="ECO:0007669"/>
    <property type="project" value="TreeGrafter"/>
</dbReference>
<dbReference type="OrthoDB" id="10018316at2759"/>
<feature type="region of interest" description="Disordered" evidence="6">
    <location>
        <begin position="13"/>
        <end position="32"/>
    </location>
</feature>
<dbReference type="InterPro" id="IPR013087">
    <property type="entry name" value="Znf_C2H2_type"/>
</dbReference>
<keyword evidence="9" id="KW-1185">Reference proteome</keyword>
<dbReference type="GO" id="GO:0008270">
    <property type="term" value="F:zinc ion binding"/>
    <property type="evidence" value="ECO:0007669"/>
    <property type="project" value="UniProtKB-KW"/>
</dbReference>
<evidence type="ECO:0000256" key="2">
    <source>
        <dbReference type="ARBA" id="ARBA00022771"/>
    </source>
</evidence>
<dbReference type="SUPFAM" id="SSF57903">
    <property type="entry name" value="FYVE/PHD zinc finger"/>
    <property type="match status" value="1"/>
</dbReference>
<dbReference type="SMART" id="SM00355">
    <property type="entry name" value="ZnF_C2H2"/>
    <property type="match status" value="2"/>
</dbReference>
<dbReference type="PANTHER" id="PTHR23164">
    <property type="entry name" value="EARLY ENDOSOME ANTIGEN 1"/>
    <property type="match status" value="1"/>
</dbReference>
<dbReference type="EMBL" id="LRGB01001361">
    <property type="protein sequence ID" value="KZS12730.1"/>
    <property type="molecule type" value="Genomic_DNA"/>
</dbReference>
<feature type="coiled-coil region" evidence="5">
    <location>
        <begin position="779"/>
        <end position="943"/>
    </location>
</feature>
<dbReference type="STRING" id="35525.A0A164VWK0"/>
<keyword evidence="5" id="KW-0175">Coiled coil</keyword>
<evidence type="ECO:0000256" key="3">
    <source>
        <dbReference type="ARBA" id="ARBA00022833"/>
    </source>
</evidence>
<dbReference type="Gene3D" id="3.30.160.60">
    <property type="entry name" value="Classic Zinc Finger"/>
    <property type="match status" value="1"/>
</dbReference>
<dbReference type="PROSITE" id="PS50178">
    <property type="entry name" value="ZF_FYVE"/>
    <property type="match status" value="1"/>
</dbReference>
<keyword evidence="2 4" id="KW-0863">Zinc-finger</keyword>
<dbReference type="InterPro" id="IPR013083">
    <property type="entry name" value="Znf_RING/FYVE/PHD"/>
</dbReference>
<dbReference type="PROSITE" id="PS00028">
    <property type="entry name" value="ZINC_FINGER_C2H2_1"/>
    <property type="match status" value="2"/>
</dbReference>
<feature type="region of interest" description="Disordered" evidence="6">
    <location>
        <begin position="293"/>
        <end position="313"/>
    </location>
</feature>
<evidence type="ECO:0000256" key="6">
    <source>
        <dbReference type="SAM" id="MobiDB-lite"/>
    </source>
</evidence>
<sequence length="1011" mass="115961">MFNIRNLVSRISQAKDGDSSETSSNKSRTLSQASAVYSDDGAVPVEAEGFLCPTCMAAFPSPDNLQSHYETEHLEPGANYLCPVCKARLDNATELELHYSVHHSASSAKASGDQETLMQEINTLTASLNEERWNAEELHKEVTQLKALIKAQGSGEEHQMYQQQIQGLSETKSLLTSEVLLLRKQLAEALETTVNLKQGREKLEEKTARNSQTVAQLQASLDENVGLVAALRENIKDLESQLAHKSCSDDAEVLKKELATVQRLMDDLTTDKERELGDLQKKLDDLQADHEALRNQHNSSQRIEETRPSVPDEDTLARLQQLEADNLRLENELTRQKEETDEVRRIFLEKSDQLLSMQNMREETDICVGQLRQEVTLLQEMLNQTRHQAEGQVSEKEDELLRFKLDLSKHQQQVDQLEARCRSMQQSNEDLINSLSRKDREVEEHNKSQQQMAGKAVVLEEKLARLEQERAELLVKIEEGEGFDAAIQQIQQDNARLQEELAATNKTVSAMECQQKAKADEWIFAESQLKEEKIKLQDQLSNLLNELEGTREKQTNLQISLGKVNKDAQDWQAKCHELESQIRKIKEHNLVEVTQLTEKNRMSFDKANEETQEWQAKYRQLESKIRELEEHDLLQVNIVNQLSEKNGELKKLHCDLEGARQEICVKDGQNNELSRKLEQVKGHAQQLEGTIRALEAEICQMKSTHQENVKQLDQLRCQLADKTSTISRLEGRVTELEPLAEEVEQEKLRRIKDKAEWNEHEQLLLGEKESFATLSKHLQQQLDEQNTEHRIHLQRLKNESEGLLKDKTQLIEQLNTAKDGRAKEISAWQEKRVKLEEEIKTLTANLKAAEDLSATRYQRCEELQASAEKYHTLKIELETRVALLEEGNTELQNNCNQWENEVDRLKFNAAELRRRLEDSQAALHELGRENQSLQMENAKLQGRKWANDSEVNECLSCHKGFNLTVRKHHCRNCGQIFCNECSSKSTAVGNSRKLVRVCDSCFKELTINSPR</sequence>